<gene>
    <name evidence="2" type="ORF">ASJ81_00700</name>
</gene>
<protein>
    <recommendedName>
        <fullName evidence="1">SnoaL-like domain-containing protein</fullName>
    </recommendedName>
</protein>
<dbReference type="Pfam" id="PF12680">
    <property type="entry name" value="SnoaL_2"/>
    <property type="match status" value="1"/>
</dbReference>
<dbReference type="Proteomes" id="UP000218164">
    <property type="component" value="Unassembled WGS sequence"/>
</dbReference>
<evidence type="ECO:0000259" key="1">
    <source>
        <dbReference type="Pfam" id="PF12680"/>
    </source>
</evidence>
<dbReference type="SUPFAM" id="SSF54427">
    <property type="entry name" value="NTF2-like"/>
    <property type="match status" value="1"/>
</dbReference>
<keyword evidence="3" id="KW-1185">Reference proteome</keyword>
<sequence length="120" mass="13991">MISLIEAQKFAREWIEAWNSHNIDRILEHYSEDFEMTTPMIVLVMNDQTGTLKGKENVKSYWEKALEKVPDLRFELLDVFVSVNSLVIYYKAVFGKLAAEILFFGEDGKVNRSIAHYNEI</sequence>
<organism evidence="2 3">
    <name type="scientific">Methanosarcina spelaei</name>
    <dbReference type="NCBI Taxonomy" id="1036679"/>
    <lineage>
        <taxon>Archaea</taxon>
        <taxon>Methanobacteriati</taxon>
        <taxon>Methanobacteriota</taxon>
        <taxon>Stenosarchaea group</taxon>
        <taxon>Methanomicrobia</taxon>
        <taxon>Methanosarcinales</taxon>
        <taxon>Methanosarcinaceae</taxon>
        <taxon>Methanosarcina</taxon>
    </lineage>
</organism>
<proteinExistence type="predicted"/>
<evidence type="ECO:0000313" key="3">
    <source>
        <dbReference type="Proteomes" id="UP000218164"/>
    </source>
</evidence>
<accession>A0A2A2HRF0</accession>
<evidence type="ECO:0000313" key="2">
    <source>
        <dbReference type="EMBL" id="PAV11833.1"/>
    </source>
</evidence>
<dbReference type="OrthoDB" id="41102at2157"/>
<dbReference type="EMBL" id="LMVP01000445">
    <property type="protein sequence ID" value="PAV11833.1"/>
    <property type="molecule type" value="Genomic_DNA"/>
</dbReference>
<dbReference type="Gene3D" id="3.10.450.50">
    <property type="match status" value="1"/>
</dbReference>
<comment type="caution">
    <text evidence="2">The sequence shown here is derived from an EMBL/GenBank/DDBJ whole genome shotgun (WGS) entry which is preliminary data.</text>
</comment>
<reference evidence="2 3" key="1">
    <citation type="journal article" date="2017" name="BMC Genomics">
        <title>Genomic analysis of methanogenic archaea reveals a shift towards energy conservation.</title>
        <authorList>
            <person name="Gilmore S.P."/>
            <person name="Henske J.K."/>
            <person name="Sexton J.A."/>
            <person name="Solomon K.V."/>
            <person name="Seppala S."/>
            <person name="Yoo J.I."/>
            <person name="Huyett L.M."/>
            <person name="Pressman A."/>
            <person name="Cogan J.Z."/>
            <person name="Kivenson V."/>
            <person name="Peng X."/>
            <person name="Tan Y."/>
            <person name="Valentine D.L."/>
            <person name="O'Malley M.A."/>
        </authorList>
    </citation>
    <scope>NUCLEOTIDE SEQUENCE [LARGE SCALE GENOMIC DNA]</scope>
    <source>
        <strain evidence="2 3">MC-15</strain>
    </source>
</reference>
<dbReference type="InterPro" id="IPR032710">
    <property type="entry name" value="NTF2-like_dom_sf"/>
</dbReference>
<dbReference type="AlphaFoldDB" id="A0A2A2HRF0"/>
<dbReference type="RefSeq" id="WP_095645277.1">
    <property type="nucleotide sequence ID" value="NZ_LMVP01000445.1"/>
</dbReference>
<dbReference type="InterPro" id="IPR037401">
    <property type="entry name" value="SnoaL-like"/>
</dbReference>
<feature type="domain" description="SnoaL-like" evidence="1">
    <location>
        <begin position="11"/>
        <end position="90"/>
    </location>
</feature>
<name>A0A2A2HRF0_9EURY</name>